<feature type="region of interest" description="Disordered" evidence="1">
    <location>
        <begin position="1"/>
        <end position="20"/>
    </location>
</feature>
<dbReference type="VEuPathDB" id="FungiDB:JI435_433330"/>
<gene>
    <name evidence="2" type="ORF">JI435_433330</name>
</gene>
<protein>
    <submittedName>
        <fullName evidence="2">Uncharacterized protein</fullName>
    </submittedName>
</protein>
<reference evidence="3" key="1">
    <citation type="journal article" date="2021" name="BMC Genomics">
        <title>Chromosome-level genome assembly and manually-curated proteome of model necrotroph Parastagonospora nodorum Sn15 reveals a genome-wide trove of candidate effector homologs, and redundancy of virulence-related functions within an accessory chromosome.</title>
        <authorList>
            <person name="Bertazzoni S."/>
            <person name="Jones D.A.B."/>
            <person name="Phan H.T."/>
            <person name="Tan K.-C."/>
            <person name="Hane J.K."/>
        </authorList>
    </citation>
    <scope>NUCLEOTIDE SEQUENCE [LARGE SCALE GENOMIC DNA]</scope>
    <source>
        <strain evidence="3">SN15 / ATCC MYA-4574 / FGSC 10173)</strain>
    </source>
</reference>
<proteinExistence type="predicted"/>
<sequence length="124" mass="14736">MFSNTTQTPAVDPDGPSKIDPGNHYKNCPICYMCSVWQRIQDLEFTENDLETRRSKMPDPDIDDDLFGETKRPTWRRVEDAELRKSSMAYVIVRIDQIKVEKAPLWTEFDKLRKDHRLEKVKRY</sequence>
<dbReference type="EMBL" id="CP069028">
    <property type="protein sequence ID" value="QRC96106.1"/>
    <property type="molecule type" value="Genomic_DNA"/>
</dbReference>
<accession>A0A7U2I192</accession>
<evidence type="ECO:0000313" key="3">
    <source>
        <dbReference type="Proteomes" id="UP000663193"/>
    </source>
</evidence>
<keyword evidence="3" id="KW-1185">Reference proteome</keyword>
<evidence type="ECO:0000313" key="2">
    <source>
        <dbReference type="EMBL" id="QRC96106.1"/>
    </source>
</evidence>
<dbReference type="AlphaFoldDB" id="A0A7U2I192"/>
<dbReference type="RefSeq" id="XP_001796139.1">
    <property type="nucleotide sequence ID" value="XM_001796087.1"/>
</dbReference>
<name>A0A7U2I192_PHANO</name>
<dbReference type="Proteomes" id="UP000663193">
    <property type="component" value="Chromosome 6"/>
</dbReference>
<evidence type="ECO:0000256" key="1">
    <source>
        <dbReference type="SAM" id="MobiDB-lite"/>
    </source>
</evidence>
<organism evidence="2 3">
    <name type="scientific">Phaeosphaeria nodorum (strain SN15 / ATCC MYA-4574 / FGSC 10173)</name>
    <name type="common">Glume blotch fungus</name>
    <name type="synonym">Parastagonospora nodorum</name>
    <dbReference type="NCBI Taxonomy" id="321614"/>
    <lineage>
        <taxon>Eukaryota</taxon>
        <taxon>Fungi</taxon>
        <taxon>Dikarya</taxon>
        <taxon>Ascomycota</taxon>
        <taxon>Pezizomycotina</taxon>
        <taxon>Dothideomycetes</taxon>
        <taxon>Pleosporomycetidae</taxon>
        <taxon>Pleosporales</taxon>
        <taxon>Pleosporineae</taxon>
        <taxon>Phaeosphaeriaceae</taxon>
        <taxon>Parastagonospora</taxon>
    </lineage>
</organism>
<dbReference type="KEGG" id="pno:SNOG_05743"/>